<proteinExistence type="predicted"/>
<dbReference type="GO" id="GO:0071333">
    <property type="term" value="P:cellular response to glucose stimulus"/>
    <property type="evidence" value="ECO:0007669"/>
    <property type="project" value="EnsemblFungi"/>
</dbReference>
<feature type="compositionally biased region" description="Polar residues" evidence="1">
    <location>
        <begin position="658"/>
        <end position="671"/>
    </location>
</feature>
<dbReference type="AlphaFoldDB" id="J7SA70"/>
<dbReference type="GO" id="GO:0070086">
    <property type="term" value="P:ubiquitin-dependent endocytosis"/>
    <property type="evidence" value="ECO:0007669"/>
    <property type="project" value="EnsemblFungi"/>
</dbReference>
<name>J7SA70_HUIN7</name>
<dbReference type="InterPro" id="IPR050357">
    <property type="entry name" value="Arrestin_domain-protein"/>
</dbReference>
<dbReference type="InterPro" id="IPR011022">
    <property type="entry name" value="Arrestin_C-like"/>
</dbReference>
<feature type="region of interest" description="Disordered" evidence="1">
    <location>
        <begin position="619"/>
        <end position="709"/>
    </location>
</feature>
<keyword evidence="4" id="KW-1185">Reference proteome</keyword>
<reference evidence="4" key="2">
    <citation type="submission" date="2012-08" db="EMBL/GenBank/DDBJ databases">
        <title>Genome sequence of Kazachstania naganishii.</title>
        <authorList>
            <person name="Gordon J.L."/>
            <person name="Armisen D."/>
            <person name="Proux-Wera E."/>
            <person name="OhEigeartaigh S.S."/>
            <person name="Byrne K.P."/>
            <person name="Wolfe K.H."/>
        </authorList>
    </citation>
    <scope>NUCLEOTIDE SEQUENCE [LARGE SCALE GENOMIC DNA]</scope>
    <source>
        <strain evidence="4">ATCC MYA-139 / BCRC 22969 / CBS 8797 / CCRC 22969 / KCTC 17520 / NBRC 10181 / NCYC 3082</strain>
    </source>
</reference>
<dbReference type="Pfam" id="PF00339">
    <property type="entry name" value="Arrestin_N"/>
    <property type="match status" value="1"/>
</dbReference>
<dbReference type="KEGG" id="kng:KNAG_0I01660"/>
<feature type="compositionally biased region" description="Polar residues" evidence="1">
    <location>
        <begin position="626"/>
        <end position="639"/>
    </location>
</feature>
<dbReference type="SMART" id="SM01017">
    <property type="entry name" value="Arrestin_C"/>
    <property type="match status" value="1"/>
</dbReference>
<organism evidence="3 4">
    <name type="scientific">Huiozyma naganishii (strain ATCC MYA-139 / BCRC 22969 / CBS 8797 / KCTC 17520 / NBRC 10181 / NCYC 3082 / Yp74L-3)</name>
    <name type="common">Yeast</name>
    <name type="synonym">Kazachstania naganishii</name>
    <dbReference type="NCBI Taxonomy" id="1071383"/>
    <lineage>
        <taxon>Eukaryota</taxon>
        <taxon>Fungi</taxon>
        <taxon>Dikarya</taxon>
        <taxon>Ascomycota</taxon>
        <taxon>Saccharomycotina</taxon>
        <taxon>Saccharomycetes</taxon>
        <taxon>Saccharomycetales</taxon>
        <taxon>Saccharomycetaceae</taxon>
        <taxon>Huiozyma</taxon>
    </lineage>
</organism>
<dbReference type="InterPro" id="IPR014752">
    <property type="entry name" value="Arrestin-like_C"/>
</dbReference>
<dbReference type="GO" id="GO:0005829">
    <property type="term" value="C:cytosol"/>
    <property type="evidence" value="ECO:0007669"/>
    <property type="project" value="TreeGrafter"/>
</dbReference>
<dbReference type="HOGENOM" id="CLU_018982_1_1_1"/>
<dbReference type="GO" id="GO:0030674">
    <property type="term" value="F:protein-macromolecule adaptor activity"/>
    <property type="evidence" value="ECO:0007669"/>
    <property type="project" value="TreeGrafter"/>
</dbReference>
<evidence type="ECO:0000313" key="4">
    <source>
        <dbReference type="Proteomes" id="UP000006310"/>
    </source>
</evidence>
<dbReference type="SUPFAM" id="SSF81296">
    <property type="entry name" value="E set domains"/>
    <property type="match status" value="1"/>
</dbReference>
<dbReference type="Gene3D" id="2.60.40.640">
    <property type="match status" value="1"/>
</dbReference>
<gene>
    <name evidence="3" type="primary">KNAG0I01660</name>
    <name evidence="3" type="ordered locus">KNAG_0I01660</name>
</gene>
<dbReference type="GO" id="GO:0009410">
    <property type="term" value="P:response to xenobiotic stimulus"/>
    <property type="evidence" value="ECO:0007669"/>
    <property type="project" value="EnsemblFungi"/>
</dbReference>
<protein>
    <recommendedName>
        <fullName evidence="2">Arrestin C-terminal-like domain-containing protein</fullName>
    </recommendedName>
</protein>
<dbReference type="RefSeq" id="XP_022466196.1">
    <property type="nucleotide sequence ID" value="XM_022609840.1"/>
</dbReference>
<dbReference type="InterPro" id="IPR011021">
    <property type="entry name" value="Arrestin-like_N"/>
</dbReference>
<dbReference type="GO" id="GO:0002092">
    <property type="term" value="P:positive regulation of receptor internalization"/>
    <property type="evidence" value="ECO:0007669"/>
    <property type="project" value="EnsemblFungi"/>
</dbReference>
<sequence>MLLSLSKNSTAKDPLLFDIRLNNTDHDVLLVKGQADEANAVLLTGTIVLSVLEPIQIKNLNLRLFGKLRLDIPTTYKANGVVTKRYTKYEKRLFTHRWDPFDIDDYFDHLYDNYDKKKLISNKSATNLNGLQRKSKSSTSLLSLGSSSGSNSHTLVKGNYEFPFSAILPGSITESVEGLPHASVTYQLEATIERPRMGDLICRKPLRIVRTLSPDVVELSETVSVENTWPKKVDYSISIPAKAVAVGSATPIYIMLVPLLKGLRMGSVKITLVESSQYLGNVGNVTLQERVVTKMKVKDPLGHVAQMSNKNAIGDGSGEREEVFDFQDRWEIETILNVPPSLSKCTQDCNVTSHIKVRHKLKFVITLINSDGHASELRAALPVQLFISPFVTVGVKSTATLEKERGVQHWSPINHQDVSVSSEQIAHEGDGDDDDILFANASSEIELHAGSLENNFLSPTAISELMTPPNYEQHIYDRLWGDINSQSESASGSMTPLNSMLQTHTVVDDHAMDHLNHSLEEFNLMRESSSTPVYVPAQTNPFRDAQFPSFAVSDPDNHISADILESPAFTPGFDHISRTNSFINLHAPSPLPMKKVLEAAELNRLPPYQRAVKSDIIVDDLPPSYPTENATHECPSQQLGEPKGPVLEKPPSVRHRSSSFLTLPRNQRSQASLSRSNNSSTNSLNLLTNNSTGGSLTVPEPSCSSNAPLHKVFNPSKKLSFTMTPVMSSSKTTEGTSPSSSSRKTSQSSSSTSVHQQSASFPAFIDLFSKK</sequence>
<dbReference type="OMA" id="IAVDNTW"/>
<evidence type="ECO:0000313" key="3">
    <source>
        <dbReference type="EMBL" id="CCK71951.1"/>
    </source>
</evidence>
<evidence type="ECO:0000256" key="1">
    <source>
        <dbReference type="SAM" id="MobiDB-lite"/>
    </source>
</evidence>
<feature type="compositionally biased region" description="Low complexity" evidence="1">
    <location>
        <begin position="728"/>
        <end position="758"/>
    </location>
</feature>
<dbReference type="Proteomes" id="UP000006310">
    <property type="component" value="Chromosome 9"/>
</dbReference>
<dbReference type="EMBL" id="HE978322">
    <property type="protein sequence ID" value="CCK71951.1"/>
    <property type="molecule type" value="Genomic_DNA"/>
</dbReference>
<dbReference type="GeneID" id="34527694"/>
<feature type="region of interest" description="Disordered" evidence="1">
    <location>
        <begin position="724"/>
        <end position="758"/>
    </location>
</feature>
<dbReference type="eggNOG" id="KOG3780">
    <property type="taxonomic scope" value="Eukaryota"/>
</dbReference>
<feature type="domain" description="Arrestin C-terminal-like" evidence="2">
    <location>
        <begin position="229"/>
        <end position="390"/>
    </location>
</feature>
<dbReference type="Pfam" id="PF02752">
    <property type="entry name" value="Arrestin_C"/>
    <property type="match status" value="1"/>
</dbReference>
<reference evidence="3 4" key="1">
    <citation type="journal article" date="2011" name="Proc. Natl. Acad. Sci. U.S.A.">
        <title>Evolutionary erosion of yeast sex chromosomes by mating-type switching accidents.</title>
        <authorList>
            <person name="Gordon J.L."/>
            <person name="Armisen D."/>
            <person name="Proux-Wera E."/>
            <person name="Oheigeartaigh S.S."/>
            <person name="Byrne K.P."/>
            <person name="Wolfe K.H."/>
        </authorList>
    </citation>
    <scope>NUCLEOTIDE SEQUENCE [LARGE SCALE GENOMIC DNA]</scope>
    <source>
        <strain evidence="4">ATCC MYA-139 / BCRC 22969 / CBS 8797 / CCRC 22969 / KCTC 17520 / NBRC 10181 / NCYC 3082</strain>
    </source>
</reference>
<evidence type="ECO:0000259" key="2">
    <source>
        <dbReference type="SMART" id="SM01017"/>
    </source>
</evidence>
<accession>J7SA70</accession>
<dbReference type="GO" id="GO:0005886">
    <property type="term" value="C:plasma membrane"/>
    <property type="evidence" value="ECO:0007669"/>
    <property type="project" value="EnsemblFungi"/>
</dbReference>
<feature type="compositionally biased region" description="Low complexity" evidence="1">
    <location>
        <begin position="672"/>
        <end position="697"/>
    </location>
</feature>
<dbReference type="OrthoDB" id="2333384at2759"/>
<dbReference type="InterPro" id="IPR014756">
    <property type="entry name" value="Ig_E-set"/>
</dbReference>
<dbReference type="STRING" id="1071383.J7SA70"/>
<dbReference type="GO" id="GO:0031625">
    <property type="term" value="F:ubiquitin protein ligase binding"/>
    <property type="evidence" value="ECO:0007669"/>
    <property type="project" value="EnsemblFungi"/>
</dbReference>
<dbReference type="PANTHER" id="PTHR11188:SF17">
    <property type="entry name" value="FI21816P1"/>
    <property type="match status" value="1"/>
</dbReference>
<dbReference type="PANTHER" id="PTHR11188">
    <property type="entry name" value="ARRESTIN DOMAIN CONTAINING PROTEIN"/>
    <property type="match status" value="1"/>
</dbReference>